<accession>A0A6L2PJK8</accession>
<dbReference type="InterPro" id="IPR000850">
    <property type="entry name" value="Adenylat/UMP-CMP_kin"/>
</dbReference>
<organism evidence="5 6">
    <name type="scientific">Coptotermes formosanus</name>
    <name type="common">Formosan subterranean termite</name>
    <dbReference type="NCBI Taxonomy" id="36987"/>
    <lineage>
        <taxon>Eukaryota</taxon>
        <taxon>Metazoa</taxon>
        <taxon>Ecdysozoa</taxon>
        <taxon>Arthropoda</taxon>
        <taxon>Hexapoda</taxon>
        <taxon>Insecta</taxon>
        <taxon>Pterygota</taxon>
        <taxon>Neoptera</taxon>
        <taxon>Polyneoptera</taxon>
        <taxon>Dictyoptera</taxon>
        <taxon>Blattodea</taxon>
        <taxon>Blattoidea</taxon>
        <taxon>Termitoidae</taxon>
        <taxon>Rhinotermitidae</taxon>
        <taxon>Coptotermes</taxon>
    </lineage>
</organism>
<dbReference type="InterPro" id="IPR027417">
    <property type="entry name" value="P-loop_NTPase"/>
</dbReference>
<keyword evidence="6" id="KW-1185">Reference proteome</keyword>
<evidence type="ECO:0000256" key="3">
    <source>
        <dbReference type="ARBA" id="ARBA00022777"/>
    </source>
</evidence>
<dbReference type="InParanoid" id="A0A6L2PJK8"/>
<dbReference type="GO" id="GO:0006139">
    <property type="term" value="P:nucleobase-containing compound metabolic process"/>
    <property type="evidence" value="ECO:0007669"/>
    <property type="project" value="InterPro"/>
</dbReference>
<evidence type="ECO:0000256" key="1">
    <source>
        <dbReference type="ARBA" id="ARBA00022679"/>
    </source>
</evidence>
<keyword evidence="1 4" id="KW-0808">Transferase</keyword>
<evidence type="ECO:0000313" key="6">
    <source>
        <dbReference type="Proteomes" id="UP000502823"/>
    </source>
</evidence>
<dbReference type="EMBL" id="BLKM01000378">
    <property type="protein sequence ID" value="GFG32566.1"/>
    <property type="molecule type" value="Genomic_DNA"/>
</dbReference>
<name>A0A6L2PJK8_COPFO</name>
<comment type="caution">
    <text evidence="5">The sequence shown here is derived from an EMBL/GenBank/DDBJ whole genome shotgun (WGS) entry which is preliminary data.</text>
</comment>
<evidence type="ECO:0000256" key="4">
    <source>
        <dbReference type="RuleBase" id="RU003330"/>
    </source>
</evidence>
<dbReference type="OrthoDB" id="442176at2759"/>
<dbReference type="HAMAP" id="MF_00235">
    <property type="entry name" value="Adenylate_kinase_Adk"/>
    <property type="match status" value="1"/>
</dbReference>
<dbReference type="Pfam" id="PF00406">
    <property type="entry name" value="ADK"/>
    <property type="match status" value="1"/>
</dbReference>
<dbReference type="GO" id="GO:0005524">
    <property type="term" value="F:ATP binding"/>
    <property type="evidence" value="ECO:0007669"/>
    <property type="project" value="InterPro"/>
</dbReference>
<proteinExistence type="inferred from homology"/>
<gene>
    <name evidence="5" type="ORF">Cfor_04707</name>
</gene>
<dbReference type="PANTHER" id="PTHR23359">
    <property type="entry name" value="NUCLEOTIDE KINASE"/>
    <property type="match status" value="1"/>
</dbReference>
<reference evidence="6" key="1">
    <citation type="submission" date="2020-01" db="EMBL/GenBank/DDBJ databases">
        <title>Draft genome sequence of the Termite Coptotermes fromosanus.</title>
        <authorList>
            <person name="Itakura S."/>
            <person name="Yosikawa Y."/>
            <person name="Umezawa K."/>
        </authorList>
    </citation>
    <scope>NUCLEOTIDE SEQUENCE [LARGE SCALE GENOMIC DNA]</scope>
</reference>
<evidence type="ECO:0000313" key="5">
    <source>
        <dbReference type="EMBL" id="GFG32566.1"/>
    </source>
</evidence>
<evidence type="ECO:0008006" key="7">
    <source>
        <dbReference type="Google" id="ProtNLM"/>
    </source>
</evidence>
<protein>
    <recommendedName>
        <fullName evidence="7">UMP-CMP kinase</fullName>
    </recommendedName>
</protein>
<dbReference type="PRINTS" id="PR00094">
    <property type="entry name" value="ADENYLTKNASE"/>
</dbReference>
<dbReference type="FunCoup" id="A0A6L2PJK8">
    <property type="interactions" value="1251"/>
</dbReference>
<dbReference type="SUPFAM" id="SSF52540">
    <property type="entry name" value="P-loop containing nucleoside triphosphate hydrolases"/>
    <property type="match status" value="1"/>
</dbReference>
<dbReference type="CDD" id="cd01428">
    <property type="entry name" value="ADK"/>
    <property type="match status" value="1"/>
</dbReference>
<sequence length="208" mass="23968">MCTIGQYQAAMANDRLEIVFVLGRPGSGKETVCKKIEEEFGYVHFSAGELLRQERTRADSPYKECIDEHFRKGLFIPPHITCSVMETAVSRSKSSKFLFDAFPICMHNLEAWNKGDLSKKATLRFVLFLDCPQEVCERRILQRGAAGSGRDDDVATKLGNRFKIYREQSLPVVEYFERQKLLRKVDTNKSPEEVYQEVRRVFQTGDKE</sequence>
<dbReference type="Proteomes" id="UP000502823">
    <property type="component" value="Unassembled WGS sequence"/>
</dbReference>
<dbReference type="AlphaFoldDB" id="A0A6L2PJK8"/>
<dbReference type="Gene3D" id="3.40.50.300">
    <property type="entry name" value="P-loop containing nucleotide triphosphate hydrolases"/>
    <property type="match status" value="1"/>
</dbReference>
<comment type="similarity">
    <text evidence="4">Belongs to the adenylate kinase family.</text>
</comment>
<keyword evidence="3 4" id="KW-0418">Kinase</keyword>
<keyword evidence="2" id="KW-0547">Nucleotide-binding</keyword>
<evidence type="ECO:0000256" key="2">
    <source>
        <dbReference type="ARBA" id="ARBA00022741"/>
    </source>
</evidence>
<dbReference type="GO" id="GO:0019205">
    <property type="term" value="F:nucleobase-containing compound kinase activity"/>
    <property type="evidence" value="ECO:0007669"/>
    <property type="project" value="InterPro"/>
</dbReference>